<dbReference type="AlphaFoldDB" id="A0AA36LIC0"/>
<dbReference type="Proteomes" id="UP000040841">
    <property type="component" value="Unassembled WGS sequence"/>
</dbReference>
<dbReference type="EMBL" id="CQBM01000001">
    <property type="protein sequence ID" value="CNH34185.1"/>
    <property type="molecule type" value="Genomic_DNA"/>
</dbReference>
<dbReference type="RefSeq" id="WP_049677776.1">
    <property type="nucleotide sequence ID" value="NZ_CABHYI010000102.1"/>
</dbReference>
<evidence type="ECO:0000313" key="1">
    <source>
        <dbReference type="EMBL" id="CNH34185.1"/>
    </source>
</evidence>
<dbReference type="GeneID" id="89596813"/>
<comment type="caution">
    <text evidence="1">The sequence shown here is derived from an EMBL/GenBank/DDBJ whole genome shotgun (WGS) entry which is preliminary data.</text>
</comment>
<proteinExistence type="predicted"/>
<sequence length="89" mass="10356">MATSDKKYRITYFSDDPELLNKMYMVAQQFDIKANEHGEKGLMKSSAVILNEDHEDFEVNKALEVNKSARQESNDQLLRAIKAKYKQQQ</sequence>
<accession>A0AA36LIC0</accession>
<protein>
    <submittedName>
        <fullName evidence="1">Uncharacterized protein</fullName>
    </submittedName>
</protein>
<organism evidence="1 2">
    <name type="scientific">Yersinia mollaretii</name>
    <dbReference type="NCBI Taxonomy" id="33060"/>
    <lineage>
        <taxon>Bacteria</taxon>
        <taxon>Pseudomonadati</taxon>
        <taxon>Pseudomonadota</taxon>
        <taxon>Gammaproteobacteria</taxon>
        <taxon>Enterobacterales</taxon>
        <taxon>Yersiniaceae</taxon>
        <taxon>Yersinia</taxon>
    </lineage>
</organism>
<gene>
    <name evidence="1" type="ORF">ERS008502_00183</name>
</gene>
<evidence type="ECO:0000313" key="2">
    <source>
        <dbReference type="Proteomes" id="UP000040841"/>
    </source>
</evidence>
<name>A0AA36LIC0_YERMO</name>
<reference evidence="1 2" key="1">
    <citation type="submission" date="2015-03" db="EMBL/GenBank/DDBJ databases">
        <authorList>
            <consortium name="Pathogen Informatics"/>
            <person name="Murphy D."/>
        </authorList>
    </citation>
    <scope>NUCLEOTIDE SEQUENCE [LARGE SCALE GENOMIC DNA]</scope>
    <source>
        <strain evidence="1 2">FE82747</strain>
    </source>
</reference>